<dbReference type="SUPFAM" id="SSF53720">
    <property type="entry name" value="ALDH-like"/>
    <property type="match status" value="1"/>
</dbReference>
<evidence type="ECO:0000256" key="1">
    <source>
        <dbReference type="ARBA" id="ARBA00023002"/>
    </source>
</evidence>
<evidence type="ECO:0000313" key="4">
    <source>
        <dbReference type="Proteomes" id="UP000632322"/>
    </source>
</evidence>
<proteinExistence type="predicted"/>
<dbReference type="Gene3D" id="3.40.605.10">
    <property type="entry name" value="Aldehyde Dehydrogenase, Chain A, domain 1"/>
    <property type="match status" value="1"/>
</dbReference>
<dbReference type="Pfam" id="PF00171">
    <property type="entry name" value="Aldedh"/>
    <property type="match status" value="1"/>
</dbReference>
<dbReference type="EMBL" id="BMJG01000005">
    <property type="protein sequence ID" value="GGC36724.1"/>
    <property type="molecule type" value="Genomic_DNA"/>
</dbReference>
<accession>A0ABQ1MB43</accession>
<dbReference type="PANTHER" id="PTHR43353:SF3">
    <property type="entry name" value="ALDEHYDE DEHYDROGENASE-RELATED"/>
    <property type="match status" value="1"/>
</dbReference>
<evidence type="ECO:0000259" key="2">
    <source>
        <dbReference type="Pfam" id="PF00171"/>
    </source>
</evidence>
<organism evidence="3 4">
    <name type="scientific">Brevibacterium sediminis</name>
    <dbReference type="NCBI Taxonomy" id="1857024"/>
    <lineage>
        <taxon>Bacteria</taxon>
        <taxon>Bacillati</taxon>
        <taxon>Actinomycetota</taxon>
        <taxon>Actinomycetes</taxon>
        <taxon>Micrococcales</taxon>
        <taxon>Brevibacteriaceae</taxon>
        <taxon>Brevibacterium</taxon>
    </lineage>
</organism>
<dbReference type="InterPro" id="IPR016163">
    <property type="entry name" value="Ald_DH_C"/>
</dbReference>
<dbReference type="Proteomes" id="UP000632322">
    <property type="component" value="Unassembled WGS sequence"/>
</dbReference>
<feature type="domain" description="Aldehyde dehydrogenase" evidence="2">
    <location>
        <begin position="10"/>
        <end position="474"/>
    </location>
</feature>
<comment type="caution">
    <text evidence="3">The sequence shown here is derived from an EMBL/GenBank/DDBJ whole genome shotgun (WGS) entry which is preliminary data.</text>
</comment>
<dbReference type="InterPro" id="IPR044151">
    <property type="entry name" value="ALDH_KGSADH"/>
</dbReference>
<evidence type="ECO:0000313" key="3">
    <source>
        <dbReference type="EMBL" id="GGC36724.1"/>
    </source>
</evidence>
<dbReference type="InterPro" id="IPR015590">
    <property type="entry name" value="Aldehyde_DH_dom"/>
</dbReference>
<dbReference type="CDD" id="cd07129">
    <property type="entry name" value="ALDH_KGSADH"/>
    <property type="match status" value="1"/>
</dbReference>
<keyword evidence="4" id="KW-1185">Reference proteome</keyword>
<reference evidence="4" key="1">
    <citation type="journal article" date="2019" name="Int. J. Syst. Evol. Microbiol.">
        <title>The Global Catalogue of Microorganisms (GCM) 10K type strain sequencing project: providing services to taxonomists for standard genome sequencing and annotation.</title>
        <authorList>
            <consortium name="The Broad Institute Genomics Platform"/>
            <consortium name="The Broad Institute Genome Sequencing Center for Infectious Disease"/>
            <person name="Wu L."/>
            <person name="Ma J."/>
        </authorList>
    </citation>
    <scope>NUCLEOTIDE SEQUENCE [LARGE SCALE GENOMIC DNA]</scope>
    <source>
        <strain evidence="4">CGMCC 1.15472</strain>
    </source>
</reference>
<keyword evidence="1" id="KW-0560">Oxidoreductase</keyword>
<dbReference type="Gene3D" id="3.40.309.10">
    <property type="entry name" value="Aldehyde Dehydrogenase, Chain A, domain 2"/>
    <property type="match status" value="1"/>
</dbReference>
<dbReference type="InterPro" id="IPR016162">
    <property type="entry name" value="Ald_DH_N"/>
</dbReference>
<gene>
    <name evidence="3" type="ORF">GCM10010974_18880</name>
</gene>
<sequence>MAPTTTTTAETASMIESISPFTGESTGAVAEATATTQVDAIARAAAAAAPAFDALGRGRRAALLRRLADFLEESRDEIISTAHAETAIPEARLGGELNRTAYQARFFADVITDGAYLEATVDHAGDTPMGPGPDLRSMLVPTGPVAVFGASNFPLAFSVPGGDTVSALAAGNPVVIKAHSSHPRLSQLTFGILNRAAAEIGAPKGTVGIVYGTAAGAALVAHPAITAVGFTGSLSGGQALLDIIAERENPIPFFGELSSINPLVVSPGAAASRGTEIAAGLVGSFTTSGGQLCTKPGVVYVPVGADGDNLVAEAARQVEDTDSSVLLNQRIAGEYADYAAASASWTDVSVVAEGTADPDGTGVAARLLETSAKSINGRELSECFGPTTIIIRYGDSELDAALETLPGSLTATVHSEPGEEGFAAHVFDQLRPKAGRLLHNGYPTGVLVSWAQTHGGPWPSTNTQYTSVGAHAIKRWLRPVTWQDVPEALLPAELREGRAAIPRRIDGALITPAVG</sequence>
<protein>
    <submittedName>
        <fullName evidence="3">Aldehyde dehydrogenase</fullName>
    </submittedName>
</protein>
<dbReference type="InterPro" id="IPR016161">
    <property type="entry name" value="Ald_DH/histidinol_DH"/>
</dbReference>
<name>A0ABQ1MB43_9MICO</name>
<dbReference type="InterPro" id="IPR050740">
    <property type="entry name" value="Aldehyde_DH_Superfamily"/>
</dbReference>
<dbReference type="PANTHER" id="PTHR43353">
    <property type="entry name" value="SUCCINATE-SEMIALDEHYDE DEHYDROGENASE, MITOCHONDRIAL"/>
    <property type="match status" value="1"/>
</dbReference>
<dbReference type="RefSeq" id="WP_181271339.1">
    <property type="nucleotide sequence ID" value="NZ_BMJG01000005.1"/>
</dbReference>